<dbReference type="Proteomes" id="UP001447188">
    <property type="component" value="Unassembled WGS sequence"/>
</dbReference>
<name>A0ABR3GDV5_9PEZI</name>
<organism evidence="2 3">
    <name type="scientific">Discina gigas</name>
    <dbReference type="NCBI Taxonomy" id="1032678"/>
    <lineage>
        <taxon>Eukaryota</taxon>
        <taxon>Fungi</taxon>
        <taxon>Dikarya</taxon>
        <taxon>Ascomycota</taxon>
        <taxon>Pezizomycotina</taxon>
        <taxon>Pezizomycetes</taxon>
        <taxon>Pezizales</taxon>
        <taxon>Discinaceae</taxon>
        <taxon>Discina</taxon>
    </lineage>
</organism>
<dbReference type="Gene3D" id="1.25.40.20">
    <property type="entry name" value="Ankyrin repeat-containing domain"/>
    <property type="match status" value="1"/>
</dbReference>
<dbReference type="InterPro" id="IPR002110">
    <property type="entry name" value="Ankyrin_rpt"/>
</dbReference>
<dbReference type="PROSITE" id="PS50088">
    <property type="entry name" value="ANK_REPEAT"/>
    <property type="match status" value="1"/>
</dbReference>
<accession>A0ABR3GDV5</accession>
<evidence type="ECO:0000313" key="2">
    <source>
        <dbReference type="EMBL" id="KAL0634085.1"/>
    </source>
</evidence>
<gene>
    <name evidence="2" type="ORF">Q9L58_006964</name>
</gene>
<feature type="repeat" description="ANK" evidence="1">
    <location>
        <begin position="30"/>
        <end position="72"/>
    </location>
</feature>
<dbReference type="SUPFAM" id="SSF48403">
    <property type="entry name" value="Ankyrin repeat"/>
    <property type="match status" value="1"/>
</dbReference>
<dbReference type="EMBL" id="JBBBZM010000104">
    <property type="protein sequence ID" value="KAL0634085.1"/>
    <property type="molecule type" value="Genomic_DNA"/>
</dbReference>
<reference evidence="2 3" key="1">
    <citation type="submission" date="2024-02" db="EMBL/GenBank/DDBJ databases">
        <title>Discinaceae phylogenomics.</title>
        <authorList>
            <person name="Dirks A.C."/>
            <person name="James T.Y."/>
        </authorList>
    </citation>
    <scope>NUCLEOTIDE SEQUENCE [LARGE SCALE GENOMIC DNA]</scope>
    <source>
        <strain evidence="2 3">ACD0624</strain>
    </source>
</reference>
<protein>
    <submittedName>
        <fullName evidence="2">Uncharacterized protein</fullName>
    </submittedName>
</protein>
<dbReference type="InterPro" id="IPR036770">
    <property type="entry name" value="Ankyrin_rpt-contain_sf"/>
</dbReference>
<keyword evidence="3" id="KW-1185">Reference proteome</keyword>
<evidence type="ECO:0000256" key="1">
    <source>
        <dbReference type="PROSITE-ProRule" id="PRU00023"/>
    </source>
</evidence>
<sequence>MTLTRDVFRLFGSTEAWMIASIDVTERDSRGRTALHLLVENPMDYALPIAESMIPIVEKLLQRGADRHSVDNSGRKPVDLVEAWAKDCVPGRDRYTLLAMLA</sequence>
<evidence type="ECO:0000313" key="3">
    <source>
        <dbReference type="Proteomes" id="UP001447188"/>
    </source>
</evidence>
<proteinExistence type="predicted"/>
<comment type="caution">
    <text evidence="2">The sequence shown here is derived from an EMBL/GenBank/DDBJ whole genome shotgun (WGS) entry which is preliminary data.</text>
</comment>
<keyword evidence="1" id="KW-0040">ANK repeat</keyword>